<dbReference type="InterPro" id="IPR036047">
    <property type="entry name" value="F-box-like_dom_sf"/>
</dbReference>
<accession>A0A915ESA3</accession>
<evidence type="ECO:0000313" key="2">
    <source>
        <dbReference type="Proteomes" id="UP000887574"/>
    </source>
</evidence>
<sequence>MRAVEGVLKAITGAVRNFGLQGWSGHKTLILLYTIHHVKIYKFGKRVVQPVISIFKCFAQKNQLSKANAKECVNIQTLPVEIMTYIFKQLDFETRIRVERVCRGWRDIIEAHSWRHMTYYDSHMASLDVEQIEPVQKADKR</sequence>
<name>A0A915ESA3_9BILA</name>
<dbReference type="Proteomes" id="UP000887574">
    <property type="component" value="Unplaced"/>
</dbReference>
<dbReference type="AlphaFoldDB" id="A0A915ESA3"/>
<proteinExistence type="predicted"/>
<dbReference type="SMART" id="SM00256">
    <property type="entry name" value="FBOX"/>
    <property type="match status" value="1"/>
</dbReference>
<dbReference type="SUPFAM" id="SSF81383">
    <property type="entry name" value="F-box domain"/>
    <property type="match status" value="1"/>
</dbReference>
<dbReference type="InterPro" id="IPR001810">
    <property type="entry name" value="F-box_dom"/>
</dbReference>
<protein>
    <submittedName>
        <fullName evidence="3">F-box domain-containing protein</fullName>
    </submittedName>
</protein>
<keyword evidence="2" id="KW-1185">Reference proteome</keyword>
<evidence type="ECO:0000259" key="1">
    <source>
        <dbReference type="PROSITE" id="PS50181"/>
    </source>
</evidence>
<evidence type="ECO:0000313" key="3">
    <source>
        <dbReference type="WBParaSite" id="jg8413"/>
    </source>
</evidence>
<organism evidence="2 3">
    <name type="scientific">Ditylenchus dipsaci</name>
    <dbReference type="NCBI Taxonomy" id="166011"/>
    <lineage>
        <taxon>Eukaryota</taxon>
        <taxon>Metazoa</taxon>
        <taxon>Ecdysozoa</taxon>
        <taxon>Nematoda</taxon>
        <taxon>Chromadorea</taxon>
        <taxon>Rhabditida</taxon>
        <taxon>Tylenchina</taxon>
        <taxon>Tylenchomorpha</taxon>
        <taxon>Sphaerularioidea</taxon>
        <taxon>Anguinidae</taxon>
        <taxon>Anguininae</taxon>
        <taxon>Ditylenchus</taxon>
    </lineage>
</organism>
<dbReference type="WBParaSite" id="jg8413">
    <property type="protein sequence ID" value="jg8413"/>
    <property type="gene ID" value="jg8413"/>
</dbReference>
<reference evidence="3" key="1">
    <citation type="submission" date="2022-11" db="UniProtKB">
        <authorList>
            <consortium name="WormBaseParasite"/>
        </authorList>
    </citation>
    <scope>IDENTIFICATION</scope>
</reference>
<dbReference type="PROSITE" id="PS50181">
    <property type="entry name" value="FBOX"/>
    <property type="match status" value="1"/>
</dbReference>
<dbReference type="Gene3D" id="1.20.1280.50">
    <property type="match status" value="1"/>
</dbReference>
<dbReference type="Pfam" id="PF12937">
    <property type="entry name" value="F-box-like"/>
    <property type="match status" value="1"/>
</dbReference>
<feature type="domain" description="F-box" evidence="1">
    <location>
        <begin position="72"/>
        <end position="117"/>
    </location>
</feature>